<sequence length="93" mass="9982">MILGLANLLGAYIAYDALLIPPAGIWDDHNLTGISVASLLLILLGLGTALITLIPVRRRRLGYGWLVPPVFFLVAGVARLWYINDVYPVGPGG</sequence>
<evidence type="ECO:0008006" key="4">
    <source>
        <dbReference type="Google" id="ProtNLM"/>
    </source>
</evidence>
<dbReference type="AlphaFoldDB" id="A0A169NR08"/>
<protein>
    <recommendedName>
        <fullName evidence="4">Integral membrane protein</fullName>
    </recommendedName>
</protein>
<name>A0A169NR08_STRLU</name>
<gene>
    <name evidence="2" type="ORF">SLA_4180</name>
</gene>
<evidence type="ECO:0000256" key="1">
    <source>
        <dbReference type="SAM" id="Phobius"/>
    </source>
</evidence>
<keyword evidence="3" id="KW-1185">Reference proteome</keyword>
<keyword evidence="1" id="KW-1133">Transmembrane helix</keyword>
<feature type="transmembrane region" description="Helical" evidence="1">
    <location>
        <begin position="63"/>
        <end position="83"/>
    </location>
</feature>
<reference evidence="2 3" key="1">
    <citation type="journal article" date="2016" name="Genome Announc.">
        <title>Complete Genome Sequence of Thiostrepton-Producing Streptomyces laurentii ATCC 31255.</title>
        <authorList>
            <person name="Doi K."/>
            <person name="Fujino Y."/>
            <person name="Nagayoshi Y."/>
            <person name="Ohshima T."/>
            <person name="Ogata S."/>
        </authorList>
    </citation>
    <scope>NUCLEOTIDE SEQUENCE [LARGE SCALE GENOMIC DNA]</scope>
    <source>
        <strain evidence="2 3">ATCC 31255</strain>
    </source>
</reference>
<organism evidence="2 3">
    <name type="scientific">Streptomyces laurentii</name>
    <dbReference type="NCBI Taxonomy" id="39478"/>
    <lineage>
        <taxon>Bacteria</taxon>
        <taxon>Bacillati</taxon>
        <taxon>Actinomycetota</taxon>
        <taxon>Actinomycetes</taxon>
        <taxon>Kitasatosporales</taxon>
        <taxon>Streptomycetaceae</taxon>
        <taxon>Streptomyces</taxon>
    </lineage>
</organism>
<evidence type="ECO:0000313" key="3">
    <source>
        <dbReference type="Proteomes" id="UP000217676"/>
    </source>
</evidence>
<keyword evidence="1" id="KW-0472">Membrane</keyword>
<dbReference type="Proteomes" id="UP000217676">
    <property type="component" value="Chromosome"/>
</dbReference>
<keyword evidence="1" id="KW-0812">Transmembrane</keyword>
<feature type="transmembrane region" description="Helical" evidence="1">
    <location>
        <begin position="34"/>
        <end position="56"/>
    </location>
</feature>
<proteinExistence type="predicted"/>
<accession>A0A169NR08</accession>
<evidence type="ECO:0000313" key="2">
    <source>
        <dbReference type="EMBL" id="BAU85068.1"/>
    </source>
</evidence>
<dbReference type="EMBL" id="AP017424">
    <property type="protein sequence ID" value="BAU85068.1"/>
    <property type="molecule type" value="Genomic_DNA"/>
</dbReference>
<dbReference type="KEGG" id="slau:SLA_4180"/>